<name>A0ABV4J7Q4_9ACTN</name>
<proteinExistence type="predicted"/>
<accession>A0ABV4J7Q4</accession>
<dbReference type="Proteomes" id="UP001567537">
    <property type="component" value="Unassembled WGS sequence"/>
</dbReference>
<sequence>MTAAVYVATHPDLAAHRIGLTDAYADTDRLRVNERRGWRMIGVVHLPTRAEAEHVEAAVLAELRVRRRRPRAGVGPFARPRVLEDRRGRG</sequence>
<keyword evidence="2" id="KW-1185">Reference proteome</keyword>
<evidence type="ECO:0000313" key="1">
    <source>
        <dbReference type="EMBL" id="MEZ3182969.1"/>
    </source>
</evidence>
<organism evidence="1 2">
    <name type="scientific">Streptomyces pimonensis</name>
    <dbReference type="NCBI Taxonomy" id="2860288"/>
    <lineage>
        <taxon>Bacteria</taxon>
        <taxon>Bacillati</taxon>
        <taxon>Actinomycetota</taxon>
        <taxon>Actinomycetes</taxon>
        <taxon>Kitasatosporales</taxon>
        <taxon>Streptomycetaceae</taxon>
        <taxon>Streptomyces</taxon>
    </lineage>
</organism>
<gene>
    <name evidence="1" type="ORF">KYY02_31215</name>
</gene>
<comment type="caution">
    <text evidence="1">The sequence shown here is derived from an EMBL/GenBank/DDBJ whole genome shotgun (WGS) entry which is preliminary data.</text>
</comment>
<reference evidence="1 2" key="1">
    <citation type="journal article" date="2021" name="Res Sq">
        <title>Streptomyces Pimoensis sp. nov., Isolated From the Taklimakan Desert in Xinjiang, China.</title>
        <authorList>
            <person name="Zhang P."/>
            <person name="Luo X."/>
            <person name="Luo X."/>
            <person name="Liu Z."/>
            <person name="Xia Z."/>
            <person name="Wan C."/>
            <person name="zhang L."/>
        </authorList>
    </citation>
    <scope>NUCLEOTIDE SEQUENCE [LARGE SCALE GENOMIC DNA]</scope>
    <source>
        <strain evidence="1 2">TRM75549</strain>
    </source>
</reference>
<evidence type="ECO:0000313" key="2">
    <source>
        <dbReference type="Proteomes" id="UP001567537"/>
    </source>
</evidence>
<protein>
    <submittedName>
        <fullName evidence="1">Uncharacterized protein</fullName>
    </submittedName>
</protein>
<dbReference type="EMBL" id="JAHWZY010000059">
    <property type="protein sequence ID" value="MEZ3182969.1"/>
    <property type="molecule type" value="Genomic_DNA"/>
</dbReference>
<dbReference type="RefSeq" id="WP_371244201.1">
    <property type="nucleotide sequence ID" value="NZ_JAHWZY010000059.1"/>
</dbReference>